<proteinExistence type="predicted"/>
<feature type="domain" description="CCHC-type" evidence="2">
    <location>
        <begin position="132"/>
        <end position="147"/>
    </location>
</feature>
<evidence type="ECO:0000313" key="3">
    <source>
        <dbReference type="EMBL" id="KAG2403168.1"/>
    </source>
</evidence>
<comment type="caution">
    <text evidence="3">The sequence shown here is derived from an EMBL/GenBank/DDBJ whole genome shotgun (WGS) entry which is preliminary data.</text>
</comment>
<gene>
    <name evidence="3" type="ORF">HKW66_Vig0184540</name>
</gene>
<keyword evidence="1" id="KW-0863">Zinc-finger</keyword>
<dbReference type="GO" id="GO:0008270">
    <property type="term" value="F:zinc ion binding"/>
    <property type="evidence" value="ECO:0007669"/>
    <property type="project" value="UniProtKB-KW"/>
</dbReference>
<dbReference type="EMBL" id="JABFOF010000003">
    <property type="protein sequence ID" value="KAG2403168.1"/>
    <property type="molecule type" value="Genomic_DNA"/>
</dbReference>
<reference evidence="3 4" key="1">
    <citation type="submission" date="2020-05" db="EMBL/GenBank/DDBJ databases">
        <title>Vigna angularis (adzuki bean) Var. LongXiaoDou No. 4 denovo assembly.</title>
        <authorList>
            <person name="Xiang H."/>
        </authorList>
    </citation>
    <scope>NUCLEOTIDE SEQUENCE [LARGE SCALE GENOMIC DNA]</scope>
    <source>
        <tissue evidence="3">Leaf</tissue>
    </source>
</reference>
<dbReference type="InterPro" id="IPR036875">
    <property type="entry name" value="Znf_CCHC_sf"/>
</dbReference>
<keyword evidence="1" id="KW-0479">Metal-binding</keyword>
<evidence type="ECO:0000256" key="1">
    <source>
        <dbReference type="PROSITE-ProRule" id="PRU00047"/>
    </source>
</evidence>
<keyword evidence="1" id="KW-0862">Zinc</keyword>
<dbReference type="InterPro" id="IPR001878">
    <property type="entry name" value="Znf_CCHC"/>
</dbReference>
<organism evidence="3 4">
    <name type="scientific">Phaseolus angularis</name>
    <name type="common">Azuki bean</name>
    <name type="synonym">Vigna angularis</name>
    <dbReference type="NCBI Taxonomy" id="3914"/>
    <lineage>
        <taxon>Eukaryota</taxon>
        <taxon>Viridiplantae</taxon>
        <taxon>Streptophyta</taxon>
        <taxon>Embryophyta</taxon>
        <taxon>Tracheophyta</taxon>
        <taxon>Spermatophyta</taxon>
        <taxon>Magnoliopsida</taxon>
        <taxon>eudicotyledons</taxon>
        <taxon>Gunneridae</taxon>
        <taxon>Pentapetalae</taxon>
        <taxon>rosids</taxon>
        <taxon>fabids</taxon>
        <taxon>Fabales</taxon>
        <taxon>Fabaceae</taxon>
        <taxon>Papilionoideae</taxon>
        <taxon>50 kb inversion clade</taxon>
        <taxon>NPAAA clade</taxon>
        <taxon>indigoferoid/millettioid clade</taxon>
        <taxon>Phaseoleae</taxon>
        <taxon>Vigna</taxon>
    </lineage>
</organism>
<dbReference type="PANTHER" id="PTHR47592">
    <property type="entry name" value="PBF68 PROTEIN"/>
    <property type="match status" value="1"/>
</dbReference>
<sequence>MIEDKDIKTQINEYHKLLEDIKAENILLPDEFVLELLIEKLLASWTYYKQQLKHMRKQMSLPELITHIIIEDTNRKESSTARAKALSTKVDMVEVKPAPKRYEYKPDYKKKNNFLKSRPNESKPTFKKKGNCFVCGKSGHHAPQCRRRARNDNPPRANIAEGDDIIVVVVSKVNLMTNVSKWVVVFGATRHICANISAFTSYSSVGWRRTRLPR</sequence>
<evidence type="ECO:0000313" key="4">
    <source>
        <dbReference type="Proteomes" id="UP000743370"/>
    </source>
</evidence>
<dbReference type="PROSITE" id="PS50158">
    <property type="entry name" value="ZF_CCHC"/>
    <property type="match status" value="1"/>
</dbReference>
<dbReference type="GO" id="GO:0003676">
    <property type="term" value="F:nucleic acid binding"/>
    <property type="evidence" value="ECO:0007669"/>
    <property type="project" value="InterPro"/>
</dbReference>
<accession>A0A8T0KW04</accession>
<dbReference type="Proteomes" id="UP000743370">
    <property type="component" value="Unassembled WGS sequence"/>
</dbReference>
<name>A0A8T0KW04_PHAAN</name>
<dbReference type="AlphaFoldDB" id="A0A8T0KW04"/>
<evidence type="ECO:0000259" key="2">
    <source>
        <dbReference type="PROSITE" id="PS50158"/>
    </source>
</evidence>
<dbReference type="SUPFAM" id="SSF57756">
    <property type="entry name" value="Retrovirus zinc finger-like domains"/>
    <property type="match status" value="1"/>
</dbReference>
<dbReference type="PANTHER" id="PTHR47592:SF27">
    <property type="entry name" value="OS08G0421700 PROTEIN"/>
    <property type="match status" value="1"/>
</dbReference>
<protein>
    <recommendedName>
        <fullName evidence="2">CCHC-type domain-containing protein</fullName>
    </recommendedName>
</protein>